<feature type="region of interest" description="Disordered" evidence="1">
    <location>
        <begin position="1"/>
        <end position="22"/>
    </location>
</feature>
<evidence type="ECO:0000256" key="1">
    <source>
        <dbReference type="SAM" id="MobiDB-lite"/>
    </source>
</evidence>
<reference evidence="2 3" key="1">
    <citation type="submission" date="2024-03" db="EMBL/GenBank/DDBJ databases">
        <title>Adaptation during the transition from Ophiocordyceps entomopathogen to insect associate is accompanied by gene loss and intensified selection.</title>
        <authorList>
            <person name="Ward C.M."/>
            <person name="Onetto C.A."/>
            <person name="Borneman A.R."/>
        </authorList>
    </citation>
    <scope>NUCLEOTIDE SEQUENCE [LARGE SCALE GENOMIC DNA]</scope>
    <source>
        <strain evidence="2">AWRI1</strain>
        <tissue evidence="2">Single Adult Female</tissue>
    </source>
</reference>
<evidence type="ECO:0000313" key="2">
    <source>
        <dbReference type="EMBL" id="KAK7571110.1"/>
    </source>
</evidence>
<evidence type="ECO:0000313" key="3">
    <source>
        <dbReference type="Proteomes" id="UP001367676"/>
    </source>
</evidence>
<dbReference type="EMBL" id="JBBCAQ010000041">
    <property type="protein sequence ID" value="KAK7571110.1"/>
    <property type="molecule type" value="Genomic_DNA"/>
</dbReference>
<comment type="caution">
    <text evidence="2">The sequence shown here is derived from an EMBL/GenBank/DDBJ whole genome shotgun (WGS) entry which is preliminary data.</text>
</comment>
<organism evidence="2 3">
    <name type="scientific">Parthenolecanium corni</name>
    <dbReference type="NCBI Taxonomy" id="536013"/>
    <lineage>
        <taxon>Eukaryota</taxon>
        <taxon>Metazoa</taxon>
        <taxon>Ecdysozoa</taxon>
        <taxon>Arthropoda</taxon>
        <taxon>Hexapoda</taxon>
        <taxon>Insecta</taxon>
        <taxon>Pterygota</taxon>
        <taxon>Neoptera</taxon>
        <taxon>Paraneoptera</taxon>
        <taxon>Hemiptera</taxon>
        <taxon>Sternorrhyncha</taxon>
        <taxon>Coccoidea</taxon>
        <taxon>Coccidae</taxon>
        <taxon>Parthenolecanium</taxon>
    </lineage>
</organism>
<proteinExistence type="predicted"/>
<feature type="compositionally biased region" description="Basic and acidic residues" evidence="1">
    <location>
        <begin position="1"/>
        <end position="20"/>
    </location>
</feature>
<accession>A0AAN9TFP3</accession>
<sequence>MAKNTKEDVAKNEVGRDDGVRGLSRNGCTYVETKTTSSENYSVVVGRISDATAEPPQLREFIAADQVSLRLVEQAAWLKFSDQ</sequence>
<dbReference type="AlphaFoldDB" id="A0AAN9TFP3"/>
<gene>
    <name evidence="2" type="ORF">V9T40_014714</name>
</gene>
<keyword evidence="3" id="KW-1185">Reference proteome</keyword>
<dbReference type="Proteomes" id="UP001367676">
    <property type="component" value="Unassembled WGS sequence"/>
</dbReference>
<protein>
    <submittedName>
        <fullName evidence="2">Uncharacterized protein</fullName>
    </submittedName>
</protein>
<name>A0AAN9TFP3_9HEMI</name>